<dbReference type="Proteomes" id="UP001374579">
    <property type="component" value="Unassembled WGS sequence"/>
</dbReference>
<dbReference type="SUPFAM" id="SSF63829">
    <property type="entry name" value="Calcium-dependent phosphotriesterase"/>
    <property type="match status" value="1"/>
</dbReference>
<evidence type="ECO:0000313" key="6">
    <source>
        <dbReference type="EMBL" id="KAK7103533.1"/>
    </source>
</evidence>
<feature type="domain" description="Strictosidine synthase conserved region" evidence="5">
    <location>
        <begin position="159"/>
        <end position="247"/>
    </location>
</feature>
<sequence length="604" mass="63249">MAATAGMAGILANMRVPDGVNPITVNLPKPPRLEGALAPNSFLSKAVRFADNMIAGPESMVVVNGYVYTGLSDGWVVEINPRGQVRRIRRMSMPSCGRSNAPEDACGRPLGIRADPQGYLVVADAYNGIFRINPVTGQYRQLVFARSQRVNNKTLGFINDLAVARDGTIFFTSSSTKWTRNQYLEIILEGETSGRVLVYNPRSAPGEQVQELVTNLNFPNGLELSADESYLLIAEAARARIFKAYIGQSSPKRGQIETFAENLPGFVDNVRKTPRGSYWVGLSSVRSEQNPSVLDEYGDQPNIRGAIMGLPRDQVMARAPKYAIAVELNQDGNIIRSLHDPKGTLYTSVSELQEEGDSLYIGSFERNFIGILKLSDLPAPVDPTSPAEVATTTVAPPLDGSSTPVPQDPVRKQLEDFLKQIQERLIPMNKTMVDNLVLALVEQLVNAKLAELDARKRVTALEQEVSGLRAQLGIDTTTPSIPSDTAGTTAASGTTIAQPGTTAAGGGAATTPSSAGATTPAGGSATTAQAATGGTTQAGASGTTPAAASGTTPAAASGTTPAAASDTTPAAASGTTQVAASGTTQPAASVTTQIVGDTTTSNNK</sequence>
<evidence type="ECO:0000313" key="7">
    <source>
        <dbReference type="Proteomes" id="UP001374579"/>
    </source>
</evidence>
<evidence type="ECO:0000256" key="4">
    <source>
        <dbReference type="SAM" id="MobiDB-lite"/>
    </source>
</evidence>
<feature type="compositionally biased region" description="Low complexity" evidence="4">
    <location>
        <begin position="485"/>
        <end position="502"/>
    </location>
</feature>
<dbReference type="InterPro" id="IPR011042">
    <property type="entry name" value="6-blade_b-propeller_TolB-like"/>
</dbReference>
<dbReference type="Gene3D" id="2.120.10.30">
    <property type="entry name" value="TolB, C-terminal domain"/>
    <property type="match status" value="1"/>
</dbReference>
<evidence type="ECO:0000259" key="5">
    <source>
        <dbReference type="Pfam" id="PF03088"/>
    </source>
</evidence>
<feature type="compositionally biased region" description="Polar residues" evidence="4">
    <location>
        <begin position="474"/>
        <end position="483"/>
    </location>
</feature>
<keyword evidence="2" id="KW-0597">Phosphoprotein</keyword>
<dbReference type="AlphaFoldDB" id="A0AAN9GC26"/>
<accession>A0AAN9GC26</accession>
<feature type="compositionally biased region" description="Polar residues" evidence="4">
    <location>
        <begin position="577"/>
        <end position="604"/>
    </location>
</feature>
<dbReference type="Pfam" id="PF20067">
    <property type="entry name" value="SSL_N"/>
    <property type="match status" value="1"/>
</dbReference>
<dbReference type="GO" id="GO:0016787">
    <property type="term" value="F:hydrolase activity"/>
    <property type="evidence" value="ECO:0007669"/>
    <property type="project" value="TreeGrafter"/>
</dbReference>
<evidence type="ECO:0000256" key="3">
    <source>
        <dbReference type="ARBA" id="ARBA00023180"/>
    </source>
</evidence>
<comment type="similarity">
    <text evidence="1">Belongs to the strictosidine synthase family.</text>
</comment>
<protein>
    <recommendedName>
        <fullName evidence="5">Strictosidine synthase conserved region domain-containing protein</fullName>
    </recommendedName>
</protein>
<keyword evidence="3" id="KW-0325">Glycoprotein</keyword>
<reference evidence="6 7" key="1">
    <citation type="submission" date="2024-02" db="EMBL/GenBank/DDBJ databases">
        <title>Chromosome-scale genome assembly of the rough periwinkle Littorina saxatilis.</title>
        <authorList>
            <person name="De Jode A."/>
            <person name="Faria R."/>
            <person name="Formenti G."/>
            <person name="Sims Y."/>
            <person name="Smith T.P."/>
            <person name="Tracey A."/>
            <person name="Wood J.M.D."/>
            <person name="Zagrodzka Z.B."/>
            <person name="Johannesson K."/>
            <person name="Butlin R.K."/>
            <person name="Leder E.H."/>
        </authorList>
    </citation>
    <scope>NUCLEOTIDE SEQUENCE [LARGE SCALE GENOMIC DNA]</scope>
    <source>
        <strain evidence="6">Snail1</strain>
        <tissue evidence="6">Muscle</tissue>
    </source>
</reference>
<proteinExistence type="inferred from homology"/>
<dbReference type="PANTHER" id="PTHR10426:SF88">
    <property type="entry name" value="ADIPOCYTE PLASMA MEMBRANE-ASSOCIATED PROTEIN HEMOMUCIN-RELATED"/>
    <property type="match status" value="1"/>
</dbReference>
<dbReference type="GO" id="GO:0012505">
    <property type="term" value="C:endomembrane system"/>
    <property type="evidence" value="ECO:0007669"/>
    <property type="project" value="TreeGrafter"/>
</dbReference>
<organism evidence="6 7">
    <name type="scientific">Littorina saxatilis</name>
    <dbReference type="NCBI Taxonomy" id="31220"/>
    <lineage>
        <taxon>Eukaryota</taxon>
        <taxon>Metazoa</taxon>
        <taxon>Spiralia</taxon>
        <taxon>Lophotrochozoa</taxon>
        <taxon>Mollusca</taxon>
        <taxon>Gastropoda</taxon>
        <taxon>Caenogastropoda</taxon>
        <taxon>Littorinimorpha</taxon>
        <taxon>Littorinoidea</taxon>
        <taxon>Littorinidae</taxon>
        <taxon>Littorina</taxon>
    </lineage>
</organism>
<name>A0AAN9GC26_9CAEN</name>
<evidence type="ECO:0000256" key="2">
    <source>
        <dbReference type="ARBA" id="ARBA00022553"/>
    </source>
</evidence>
<dbReference type="EMBL" id="JBAMIC010000008">
    <property type="protein sequence ID" value="KAK7103533.1"/>
    <property type="molecule type" value="Genomic_DNA"/>
</dbReference>
<dbReference type="Pfam" id="PF03088">
    <property type="entry name" value="Str_synth"/>
    <property type="match status" value="1"/>
</dbReference>
<feature type="region of interest" description="Disordered" evidence="4">
    <location>
        <begin position="474"/>
        <end position="604"/>
    </location>
</feature>
<keyword evidence="7" id="KW-1185">Reference proteome</keyword>
<dbReference type="InterPro" id="IPR018119">
    <property type="entry name" value="Strictosidine_synth_cons-reg"/>
</dbReference>
<feature type="compositionally biased region" description="Polar residues" evidence="4">
    <location>
        <begin position="390"/>
        <end position="405"/>
    </location>
</feature>
<evidence type="ECO:0000256" key="1">
    <source>
        <dbReference type="ARBA" id="ARBA00009191"/>
    </source>
</evidence>
<dbReference type="PANTHER" id="PTHR10426">
    <property type="entry name" value="STRICTOSIDINE SYNTHASE-RELATED"/>
    <property type="match status" value="1"/>
</dbReference>
<feature type="compositionally biased region" description="Low complexity" evidence="4">
    <location>
        <begin position="509"/>
        <end position="576"/>
    </location>
</feature>
<comment type="caution">
    <text evidence="6">The sequence shown here is derived from an EMBL/GenBank/DDBJ whole genome shotgun (WGS) entry which is preliminary data.</text>
</comment>
<gene>
    <name evidence="6" type="ORF">V1264_018411</name>
</gene>
<feature type="region of interest" description="Disordered" evidence="4">
    <location>
        <begin position="383"/>
        <end position="409"/>
    </location>
</feature>